<accession>A0A7K0DLL8</accession>
<name>A0A7K0DLL8_9NOCA</name>
<evidence type="ECO:0000313" key="3">
    <source>
        <dbReference type="Proteomes" id="UP000431401"/>
    </source>
</evidence>
<sequence length="132" mass="14196">MALPQLTRLDGAAKEIVRDDVTADELMALVAGAFAAIHHAGAETDPAHLARIARISLDGLLPQPRSFVVPQHIETANDGFVSLNRRQAVQAGQPRSRDNQPGVSKRMDEAPTSVTRCASSFSSSVAPIFRFH</sequence>
<keyword evidence="3" id="KW-1185">Reference proteome</keyword>
<evidence type="ECO:0000313" key="2">
    <source>
        <dbReference type="EMBL" id="MQY26663.1"/>
    </source>
</evidence>
<dbReference type="Proteomes" id="UP000431401">
    <property type="component" value="Unassembled WGS sequence"/>
</dbReference>
<gene>
    <name evidence="2" type="ORF">NRB56_22340</name>
</gene>
<protein>
    <submittedName>
        <fullName evidence="2">Uncharacterized protein</fullName>
    </submittedName>
</protein>
<reference evidence="2 3" key="1">
    <citation type="submission" date="2019-10" db="EMBL/GenBank/DDBJ databases">
        <title>Nocardia macrotermitis sp. nov. and Nocardia aurantia sp. nov., isolated from the gut of fungus growing-termite Macrotermes natalensis.</title>
        <authorList>
            <person name="Benndorf R."/>
            <person name="Schwitalla J."/>
            <person name="Martin K."/>
            <person name="De Beer W."/>
            <person name="Kaster A.-K."/>
            <person name="Vollmers J."/>
            <person name="Poulsen M."/>
            <person name="Beemelmanns C."/>
        </authorList>
    </citation>
    <scope>NUCLEOTIDE SEQUENCE [LARGE SCALE GENOMIC DNA]</scope>
    <source>
        <strain evidence="2 3">RB56</strain>
    </source>
</reference>
<dbReference type="AlphaFoldDB" id="A0A7K0DLL8"/>
<organism evidence="2 3">
    <name type="scientific">Nocardia aurantia</name>
    <dbReference type="NCBI Taxonomy" id="2585199"/>
    <lineage>
        <taxon>Bacteria</taxon>
        <taxon>Bacillati</taxon>
        <taxon>Actinomycetota</taxon>
        <taxon>Actinomycetes</taxon>
        <taxon>Mycobacteriales</taxon>
        <taxon>Nocardiaceae</taxon>
        <taxon>Nocardia</taxon>
    </lineage>
</organism>
<evidence type="ECO:0000256" key="1">
    <source>
        <dbReference type="SAM" id="MobiDB-lite"/>
    </source>
</evidence>
<feature type="region of interest" description="Disordered" evidence="1">
    <location>
        <begin position="87"/>
        <end position="114"/>
    </location>
</feature>
<dbReference type="EMBL" id="WEGI01000004">
    <property type="protein sequence ID" value="MQY26663.1"/>
    <property type="molecule type" value="Genomic_DNA"/>
</dbReference>
<comment type="caution">
    <text evidence="2">The sequence shown here is derived from an EMBL/GenBank/DDBJ whole genome shotgun (WGS) entry which is preliminary data.</text>
</comment>
<proteinExistence type="predicted"/>